<dbReference type="InterPro" id="IPR006825">
    <property type="entry name" value="Eclosion"/>
</dbReference>
<dbReference type="AlphaFoldDB" id="A0A1D1VSW4"/>
<dbReference type="GO" id="GO:0007218">
    <property type="term" value="P:neuropeptide signaling pathway"/>
    <property type="evidence" value="ECO:0007669"/>
    <property type="project" value="InterPro"/>
</dbReference>
<evidence type="ECO:0000313" key="2">
    <source>
        <dbReference type="EMBL" id="GAV03263.1"/>
    </source>
</evidence>
<keyword evidence="1" id="KW-0732">Signal</keyword>
<gene>
    <name evidence="2" type="primary">RvY_13711-1</name>
    <name evidence="2" type="synonym">RvY_13711.1</name>
    <name evidence="2" type="ORF">RvY_13711</name>
</gene>
<sequence length="95" mass="10285">MTKVLLMTFIGLVVAMLLAQHALSAPVAPKEAVNTISICIANCAQCHDILGDVFEHRKCSRDCVRNRGTIIPDCTSPIAIKKYLILSTLGEMLSS</sequence>
<name>A0A1D1VSW4_RAMVA</name>
<evidence type="ECO:0000313" key="3">
    <source>
        <dbReference type="Proteomes" id="UP000186922"/>
    </source>
</evidence>
<comment type="caution">
    <text evidence="2">The sequence shown here is derived from an EMBL/GenBank/DDBJ whole genome shotgun (WGS) entry which is preliminary data.</text>
</comment>
<dbReference type="OrthoDB" id="6432957at2759"/>
<evidence type="ECO:0008006" key="4">
    <source>
        <dbReference type="Google" id="ProtNLM"/>
    </source>
</evidence>
<dbReference type="Pfam" id="PF04736">
    <property type="entry name" value="Eclosion"/>
    <property type="match status" value="1"/>
</dbReference>
<keyword evidence="3" id="KW-1185">Reference proteome</keyword>
<reference evidence="2 3" key="1">
    <citation type="journal article" date="2016" name="Nat. Commun.">
        <title>Extremotolerant tardigrade genome and improved radiotolerance of human cultured cells by tardigrade-unique protein.</title>
        <authorList>
            <person name="Hashimoto T."/>
            <person name="Horikawa D.D."/>
            <person name="Saito Y."/>
            <person name="Kuwahara H."/>
            <person name="Kozuka-Hata H."/>
            <person name="Shin-I T."/>
            <person name="Minakuchi Y."/>
            <person name="Ohishi K."/>
            <person name="Motoyama A."/>
            <person name="Aizu T."/>
            <person name="Enomoto A."/>
            <person name="Kondo K."/>
            <person name="Tanaka S."/>
            <person name="Hara Y."/>
            <person name="Koshikawa S."/>
            <person name="Sagara H."/>
            <person name="Miura T."/>
            <person name="Yokobori S."/>
            <person name="Miyagawa K."/>
            <person name="Suzuki Y."/>
            <person name="Kubo T."/>
            <person name="Oyama M."/>
            <person name="Kohara Y."/>
            <person name="Fujiyama A."/>
            <person name="Arakawa K."/>
            <person name="Katayama T."/>
            <person name="Toyoda A."/>
            <person name="Kunieda T."/>
        </authorList>
    </citation>
    <scope>NUCLEOTIDE SEQUENCE [LARGE SCALE GENOMIC DNA]</scope>
    <source>
        <strain evidence="2 3">YOKOZUNA-1</strain>
    </source>
</reference>
<feature type="chain" id="PRO_5008898796" description="Eclosion hormone" evidence="1">
    <location>
        <begin position="25"/>
        <end position="95"/>
    </location>
</feature>
<organism evidence="2 3">
    <name type="scientific">Ramazzottius varieornatus</name>
    <name type="common">Water bear</name>
    <name type="synonym">Tardigrade</name>
    <dbReference type="NCBI Taxonomy" id="947166"/>
    <lineage>
        <taxon>Eukaryota</taxon>
        <taxon>Metazoa</taxon>
        <taxon>Ecdysozoa</taxon>
        <taxon>Tardigrada</taxon>
        <taxon>Eutardigrada</taxon>
        <taxon>Parachela</taxon>
        <taxon>Hypsibioidea</taxon>
        <taxon>Ramazzottiidae</taxon>
        <taxon>Ramazzottius</taxon>
    </lineage>
</organism>
<feature type="signal peptide" evidence="1">
    <location>
        <begin position="1"/>
        <end position="24"/>
    </location>
</feature>
<dbReference type="Proteomes" id="UP000186922">
    <property type="component" value="Unassembled WGS sequence"/>
</dbReference>
<accession>A0A1D1VSW4</accession>
<proteinExistence type="predicted"/>
<evidence type="ECO:0000256" key="1">
    <source>
        <dbReference type="SAM" id="SignalP"/>
    </source>
</evidence>
<dbReference type="EMBL" id="BDGG01000009">
    <property type="protein sequence ID" value="GAV03263.1"/>
    <property type="molecule type" value="Genomic_DNA"/>
</dbReference>
<protein>
    <recommendedName>
        <fullName evidence="4">Eclosion hormone</fullName>
    </recommendedName>
</protein>
<dbReference type="GO" id="GO:0008255">
    <property type="term" value="F:ecdysis-triggering hormone activity"/>
    <property type="evidence" value="ECO:0007669"/>
    <property type="project" value="InterPro"/>
</dbReference>